<dbReference type="GO" id="GO:0005524">
    <property type="term" value="F:ATP binding"/>
    <property type="evidence" value="ECO:0007669"/>
    <property type="project" value="UniProtKB-KW"/>
</dbReference>
<evidence type="ECO:0000256" key="10">
    <source>
        <dbReference type="ARBA" id="ARBA00022840"/>
    </source>
</evidence>
<dbReference type="InterPro" id="IPR011992">
    <property type="entry name" value="EF-hand-dom_pair"/>
</dbReference>
<evidence type="ECO:0000256" key="9">
    <source>
        <dbReference type="ARBA" id="ARBA00022837"/>
    </source>
</evidence>
<evidence type="ECO:0000256" key="3">
    <source>
        <dbReference type="ARBA" id="ARBA00022527"/>
    </source>
</evidence>
<keyword evidence="11" id="KW-0449">Lipoprotein</keyword>
<gene>
    <name evidence="15" type="ORF">QYE76_029336</name>
</gene>
<dbReference type="Gene3D" id="3.30.200.20">
    <property type="entry name" value="Phosphorylase Kinase, domain 1"/>
    <property type="match status" value="1"/>
</dbReference>
<dbReference type="InterPro" id="IPR000719">
    <property type="entry name" value="Prot_kinase_dom"/>
</dbReference>
<dbReference type="InterPro" id="IPR002048">
    <property type="entry name" value="EF_hand_dom"/>
</dbReference>
<keyword evidence="5" id="KW-0519">Myristate</keyword>
<feature type="compositionally biased region" description="Basic and acidic residues" evidence="12">
    <location>
        <begin position="418"/>
        <end position="428"/>
    </location>
</feature>
<feature type="compositionally biased region" description="Polar residues" evidence="12">
    <location>
        <begin position="529"/>
        <end position="543"/>
    </location>
</feature>
<organism evidence="15 16">
    <name type="scientific">Lolium multiflorum</name>
    <name type="common">Italian ryegrass</name>
    <name type="synonym">Lolium perenne subsp. multiflorum</name>
    <dbReference type="NCBI Taxonomy" id="4521"/>
    <lineage>
        <taxon>Eukaryota</taxon>
        <taxon>Viridiplantae</taxon>
        <taxon>Streptophyta</taxon>
        <taxon>Embryophyta</taxon>
        <taxon>Tracheophyta</taxon>
        <taxon>Spermatophyta</taxon>
        <taxon>Magnoliopsida</taxon>
        <taxon>Liliopsida</taxon>
        <taxon>Poales</taxon>
        <taxon>Poaceae</taxon>
        <taxon>BOP clade</taxon>
        <taxon>Pooideae</taxon>
        <taxon>Poodae</taxon>
        <taxon>Poeae</taxon>
        <taxon>Poeae Chloroplast Group 2 (Poeae type)</taxon>
        <taxon>Loliodinae</taxon>
        <taxon>Loliinae</taxon>
        <taxon>Lolium</taxon>
    </lineage>
</organism>
<dbReference type="FunFam" id="1.10.238.10:FF:000178">
    <property type="entry name" value="Calmodulin-2 A"/>
    <property type="match status" value="1"/>
</dbReference>
<dbReference type="GO" id="GO:0004674">
    <property type="term" value="F:protein serine/threonine kinase activity"/>
    <property type="evidence" value="ECO:0007669"/>
    <property type="project" value="UniProtKB-KW"/>
</dbReference>
<dbReference type="GO" id="GO:0016020">
    <property type="term" value="C:membrane"/>
    <property type="evidence" value="ECO:0007669"/>
    <property type="project" value="UniProtKB-SubCell"/>
</dbReference>
<dbReference type="Proteomes" id="UP001231189">
    <property type="component" value="Unassembled WGS sequence"/>
</dbReference>
<dbReference type="SUPFAM" id="SSF56112">
    <property type="entry name" value="Protein kinase-like (PK-like)"/>
    <property type="match status" value="1"/>
</dbReference>
<feature type="domain" description="EF-hand" evidence="14">
    <location>
        <begin position="308"/>
        <end position="343"/>
    </location>
</feature>
<keyword evidence="7" id="KW-0547">Nucleotide-binding</keyword>
<dbReference type="EMBL" id="JAUUTY010000007">
    <property type="protein sequence ID" value="KAK1605663.1"/>
    <property type="molecule type" value="Genomic_DNA"/>
</dbReference>
<dbReference type="PANTHER" id="PTHR24349">
    <property type="entry name" value="SERINE/THREONINE-PROTEIN KINASE"/>
    <property type="match status" value="1"/>
</dbReference>
<dbReference type="Pfam" id="PF13499">
    <property type="entry name" value="EF-hand_7"/>
    <property type="match status" value="1"/>
</dbReference>
<dbReference type="SUPFAM" id="SSF47473">
    <property type="entry name" value="EF-hand"/>
    <property type="match status" value="1"/>
</dbReference>
<feature type="compositionally biased region" description="Polar residues" evidence="12">
    <location>
        <begin position="408"/>
        <end position="417"/>
    </location>
</feature>
<keyword evidence="8" id="KW-0418">Kinase</keyword>
<feature type="domain" description="Protein kinase" evidence="13">
    <location>
        <begin position="8"/>
        <end position="266"/>
    </location>
</feature>
<dbReference type="CDD" id="cd05117">
    <property type="entry name" value="STKc_CAMK"/>
    <property type="match status" value="1"/>
</dbReference>
<comment type="function">
    <text evidence="1">Potential calcium sensor.</text>
</comment>
<dbReference type="InterPro" id="IPR018247">
    <property type="entry name" value="EF_Hand_1_Ca_BS"/>
</dbReference>
<dbReference type="FunFam" id="1.10.510.10:FF:000178">
    <property type="entry name" value="Calcium-dependent protein kinase 5"/>
    <property type="match status" value="1"/>
</dbReference>
<keyword evidence="10" id="KW-0067">ATP-binding</keyword>
<keyword evidence="3" id="KW-0723">Serine/threonine-protein kinase</keyword>
<protein>
    <submittedName>
        <fullName evidence="15">Uncharacterized protein</fullName>
    </submittedName>
</protein>
<keyword evidence="9" id="KW-0106">Calcium</keyword>
<dbReference type="Gene3D" id="1.10.510.10">
    <property type="entry name" value="Transferase(Phosphotransferase) domain 1"/>
    <property type="match status" value="1"/>
</dbReference>
<dbReference type="Pfam" id="PF00069">
    <property type="entry name" value="Pkinase"/>
    <property type="match status" value="1"/>
</dbReference>
<feature type="compositionally biased region" description="Basic and acidic residues" evidence="12">
    <location>
        <begin position="556"/>
        <end position="573"/>
    </location>
</feature>
<dbReference type="SMART" id="SM00054">
    <property type="entry name" value="EFh"/>
    <property type="match status" value="2"/>
</dbReference>
<evidence type="ECO:0000256" key="12">
    <source>
        <dbReference type="SAM" id="MobiDB-lite"/>
    </source>
</evidence>
<dbReference type="GO" id="GO:0043226">
    <property type="term" value="C:organelle"/>
    <property type="evidence" value="ECO:0007669"/>
    <property type="project" value="UniProtKB-ARBA"/>
</dbReference>
<evidence type="ECO:0000256" key="7">
    <source>
        <dbReference type="ARBA" id="ARBA00022741"/>
    </source>
</evidence>
<sequence length="573" mass="63768">MLDVHSLYILEQELRSGQFETTYRCMERATGLRYACRSVSKQRLLRPADVEGVRREVAVMQHLRAQPNIAEFRAAFEDADSVHLVMELCSGGELLDRVAARGSYSERQAAAACRDILTVVHVCHCMGIMHRDLRPENFLLASSAEDAPLKAVHFGLSIFIEPGKVYKDIVGSAIYVAPEVLHRNYGREIDVWSAGVILYILLCGSPPFWVETEKGIFDAILVGQVDFYTSPWPAISESAKDLIRQMLNRDPKKRITAVQALEHPWLKEGAASHGPMDGAAILKAKQFKETNKLKQLAPKSTAEKISPEEIEGLKQMFRNMDTDKSGKITHEELRIGLASKISEAEVQKLMEAVDVDKSGNVDYTEFLATMMNKHKVKKEEDLLLPFQHFDKDNNGHATHGEKDGTRVIETSKSSGMKNENKEAEPELDKPENANVIMEEVPSSQAEFEKKLEEELRKKLLGQKLAGGTGVSISGNNEQHVLQDNNMHDTGDDGGLGKTEKEVNNYEYQDKNHGGIADITDDKIKGGTGVSISGNNEQHVLQDNNMHDTGDDGGLGKTEKEVNNYEYQDKNHGG</sequence>
<dbReference type="CDD" id="cd00051">
    <property type="entry name" value="EFh"/>
    <property type="match status" value="1"/>
</dbReference>
<dbReference type="PROSITE" id="PS00109">
    <property type="entry name" value="PROTEIN_KINASE_TYR"/>
    <property type="match status" value="1"/>
</dbReference>
<evidence type="ECO:0000256" key="11">
    <source>
        <dbReference type="ARBA" id="ARBA00023288"/>
    </source>
</evidence>
<evidence type="ECO:0000313" key="15">
    <source>
        <dbReference type="EMBL" id="KAK1605663.1"/>
    </source>
</evidence>
<feature type="region of interest" description="Disordered" evidence="12">
    <location>
        <begin position="393"/>
        <end position="428"/>
    </location>
</feature>
<evidence type="ECO:0000259" key="14">
    <source>
        <dbReference type="PROSITE" id="PS50222"/>
    </source>
</evidence>
<comment type="subcellular location">
    <subcellularLocation>
        <location evidence="2">Membrane</location>
        <topology evidence="2">Lipid-anchor</topology>
    </subcellularLocation>
</comment>
<evidence type="ECO:0000259" key="13">
    <source>
        <dbReference type="PROSITE" id="PS50011"/>
    </source>
</evidence>
<comment type="caution">
    <text evidence="15">The sequence shown here is derived from an EMBL/GenBank/DDBJ whole genome shotgun (WGS) entry which is preliminary data.</text>
</comment>
<dbReference type="Gene3D" id="1.10.238.10">
    <property type="entry name" value="EF-hand"/>
    <property type="match status" value="1"/>
</dbReference>
<dbReference type="SMART" id="SM00219">
    <property type="entry name" value="TyrKc"/>
    <property type="match status" value="1"/>
</dbReference>
<dbReference type="AlphaFoldDB" id="A0AAD8QMM9"/>
<dbReference type="InterPro" id="IPR008266">
    <property type="entry name" value="Tyr_kinase_AS"/>
</dbReference>
<dbReference type="GO" id="GO:0004713">
    <property type="term" value="F:protein tyrosine kinase activity"/>
    <property type="evidence" value="ECO:0007669"/>
    <property type="project" value="InterPro"/>
</dbReference>
<evidence type="ECO:0000313" key="16">
    <source>
        <dbReference type="Proteomes" id="UP001231189"/>
    </source>
</evidence>
<name>A0AAD8QMM9_LOLMU</name>
<evidence type="ECO:0000256" key="8">
    <source>
        <dbReference type="ARBA" id="ARBA00022777"/>
    </source>
</evidence>
<evidence type="ECO:0000256" key="6">
    <source>
        <dbReference type="ARBA" id="ARBA00022737"/>
    </source>
</evidence>
<feature type="region of interest" description="Disordered" evidence="12">
    <location>
        <begin position="524"/>
        <end position="573"/>
    </location>
</feature>
<keyword evidence="6" id="KW-0677">Repeat</keyword>
<feature type="compositionally biased region" description="Basic and acidic residues" evidence="12">
    <location>
        <begin position="393"/>
        <end position="406"/>
    </location>
</feature>
<dbReference type="InterPro" id="IPR050205">
    <property type="entry name" value="CDPK_Ser/Thr_kinases"/>
</dbReference>
<reference evidence="15" key="1">
    <citation type="submission" date="2023-07" db="EMBL/GenBank/DDBJ databases">
        <title>A chromosome-level genome assembly of Lolium multiflorum.</title>
        <authorList>
            <person name="Chen Y."/>
            <person name="Copetti D."/>
            <person name="Kolliker R."/>
            <person name="Studer B."/>
        </authorList>
    </citation>
    <scope>NUCLEOTIDE SEQUENCE</scope>
    <source>
        <strain evidence="15">02402/16</strain>
        <tissue evidence="15">Leaf</tissue>
    </source>
</reference>
<proteinExistence type="predicted"/>
<keyword evidence="4" id="KW-0808">Transferase</keyword>
<keyword evidence="16" id="KW-1185">Reference proteome</keyword>
<dbReference type="GO" id="GO:0005509">
    <property type="term" value="F:calcium ion binding"/>
    <property type="evidence" value="ECO:0007669"/>
    <property type="project" value="InterPro"/>
</dbReference>
<feature type="domain" description="EF-hand" evidence="14">
    <location>
        <begin position="344"/>
        <end position="376"/>
    </location>
</feature>
<evidence type="ECO:0000256" key="4">
    <source>
        <dbReference type="ARBA" id="ARBA00022679"/>
    </source>
</evidence>
<accession>A0AAD8QMM9</accession>
<dbReference type="InterPro" id="IPR020635">
    <property type="entry name" value="Tyr_kinase_cat_dom"/>
</dbReference>
<dbReference type="InterPro" id="IPR011009">
    <property type="entry name" value="Kinase-like_dom_sf"/>
</dbReference>
<evidence type="ECO:0000256" key="2">
    <source>
        <dbReference type="ARBA" id="ARBA00004635"/>
    </source>
</evidence>
<dbReference type="PROSITE" id="PS00018">
    <property type="entry name" value="EF_HAND_1"/>
    <property type="match status" value="2"/>
</dbReference>
<evidence type="ECO:0000256" key="5">
    <source>
        <dbReference type="ARBA" id="ARBA00022707"/>
    </source>
</evidence>
<dbReference type="PROSITE" id="PS50222">
    <property type="entry name" value="EF_HAND_2"/>
    <property type="match status" value="2"/>
</dbReference>
<dbReference type="PROSITE" id="PS50011">
    <property type="entry name" value="PROTEIN_KINASE_DOM"/>
    <property type="match status" value="1"/>
</dbReference>
<evidence type="ECO:0000256" key="1">
    <source>
        <dbReference type="ARBA" id="ARBA00003291"/>
    </source>
</evidence>